<gene>
    <name evidence="2" type="ORF">FDF74_05745</name>
</gene>
<keyword evidence="1" id="KW-0812">Transmembrane</keyword>
<evidence type="ECO:0008006" key="4">
    <source>
        <dbReference type="Google" id="ProtNLM"/>
    </source>
</evidence>
<sequence length="65" mass="7649">MVQYISIFGMAIAGISFTKQDLLKPLNYENQWKNYFNKLNLSFVILFMSVFSLILSYLVETIILY</sequence>
<keyword evidence="3" id="KW-1185">Reference proteome</keyword>
<organism evidence="2 3">
    <name type="scientific">Clostridium niameyense</name>
    <dbReference type="NCBI Taxonomy" id="1622073"/>
    <lineage>
        <taxon>Bacteria</taxon>
        <taxon>Bacillati</taxon>
        <taxon>Bacillota</taxon>
        <taxon>Clostridia</taxon>
        <taxon>Eubacteriales</taxon>
        <taxon>Clostridiaceae</taxon>
        <taxon>Clostridium</taxon>
    </lineage>
</organism>
<proteinExistence type="predicted"/>
<accession>A0A6M0RC08</accession>
<evidence type="ECO:0000313" key="2">
    <source>
        <dbReference type="EMBL" id="NEZ46718.1"/>
    </source>
</evidence>
<reference evidence="2 3" key="1">
    <citation type="submission" date="2019-04" db="EMBL/GenBank/DDBJ databases">
        <title>Genome sequencing of Clostridium botulinum Groups I-IV and Clostridium butyricum.</title>
        <authorList>
            <person name="Brunt J."/>
            <person name="Van Vliet A.H.M."/>
            <person name="Stringer S.C."/>
            <person name="Carter A.T."/>
            <person name="Peck M.W."/>
        </authorList>
    </citation>
    <scope>NUCLEOTIDE SEQUENCE [LARGE SCALE GENOMIC DNA]</scope>
    <source>
        <strain evidence="2 3">IFR 18/094</strain>
    </source>
</reference>
<dbReference type="AlphaFoldDB" id="A0A6M0RC08"/>
<keyword evidence="1" id="KW-1133">Transmembrane helix</keyword>
<dbReference type="EMBL" id="SXDP01000003">
    <property type="protein sequence ID" value="NEZ46718.1"/>
    <property type="molecule type" value="Genomic_DNA"/>
</dbReference>
<name>A0A6M0RC08_9CLOT</name>
<comment type="caution">
    <text evidence="2">The sequence shown here is derived from an EMBL/GenBank/DDBJ whole genome shotgun (WGS) entry which is preliminary data.</text>
</comment>
<dbReference type="Proteomes" id="UP000473885">
    <property type="component" value="Unassembled WGS sequence"/>
</dbReference>
<evidence type="ECO:0000313" key="3">
    <source>
        <dbReference type="Proteomes" id="UP000473885"/>
    </source>
</evidence>
<feature type="transmembrane region" description="Helical" evidence="1">
    <location>
        <begin position="39"/>
        <end position="59"/>
    </location>
</feature>
<keyword evidence="1" id="KW-0472">Membrane</keyword>
<evidence type="ECO:0000256" key="1">
    <source>
        <dbReference type="SAM" id="Phobius"/>
    </source>
</evidence>
<protein>
    <recommendedName>
        <fullName evidence="4">DUF1146 domain-containing protein</fullName>
    </recommendedName>
</protein>
<dbReference type="OrthoDB" id="1931664at2"/>